<feature type="compositionally biased region" description="Low complexity" evidence="2">
    <location>
        <begin position="105"/>
        <end position="129"/>
    </location>
</feature>
<feature type="compositionally biased region" description="Gly residues" evidence="2">
    <location>
        <begin position="130"/>
        <end position="144"/>
    </location>
</feature>
<feature type="region of interest" description="Disordered" evidence="2">
    <location>
        <begin position="616"/>
        <end position="643"/>
    </location>
</feature>
<evidence type="ECO:0000313" key="3">
    <source>
        <dbReference type="EMBL" id="KAG0276788.1"/>
    </source>
</evidence>
<feature type="compositionally biased region" description="Low complexity" evidence="2">
    <location>
        <begin position="407"/>
        <end position="427"/>
    </location>
</feature>
<reference evidence="3" key="1">
    <citation type="journal article" date="2020" name="Fungal Divers.">
        <title>Resolving the Mortierellaceae phylogeny through synthesis of multi-gene phylogenetics and phylogenomics.</title>
        <authorList>
            <person name="Vandepol N."/>
            <person name="Liber J."/>
            <person name="Desiro A."/>
            <person name="Na H."/>
            <person name="Kennedy M."/>
            <person name="Barry K."/>
            <person name="Grigoriev I.V."/>
            <person name="Miller A.N."/>
            <person name="O'Donnell K."/>
            <person name="Stajich J.E."/>
            <person name="Bonito G."/>
        </authorList>
    </citation>
    <scope>NUCLEOTIDE SEQUENCE</scope>
    <source>
        <strain evidence="3">NRRL 28262</strain>
    </source>
</reference>
<dbReference type="EMBL" id="JAAAIL010000337">
    <property type="protein sequence ID" value="KAG0276788.1"/>
    <property type="molecule type" value="Genomic_DNA"/>
</dbReference>
<evidence type="ECO:0000256" key="2">
    <source>
        <dbReference type="SAM" id="MobiDB-lite"/>
    </source>
</evidence>
<feature type="compositionally biased region" description="Low complexity" evidence="2">
    <location>
        <begin position="616"/>
        <end position="638"/>
    </location>
</feature>
<dbReference type="AlphaFoldDB" id="A0AAD4DFY0"/>
<proteinExistence type="predicted"/>
<organism evidence="3 4">
    <name type="scientific">Linnemannia exigua</name>
    <dbReference type="NCBI Taxonomy" id="604196"/>
    <lineage>
        <taxon>Eukaryota</taxon>
        <taxon>Fungi</taxon>
        <taxon>Fungi incertae sedis</taxon>
        <taxon>Mucoromycota</taxon>
        <taxon>Mortierellomycotina</taxon>
        <taxon>Mortierellomycetes</taxon>
        <taxon>Mortierellales</taxon>
        <taxon>Mortierellaceae</taxon>
        <taxon>Linnemannia</taxon>
    </lineage>
</organism>
<feature type="compositionally biased region" description="Basic and acidic residues" evidence="2">
    <location>
        <begin position="45"/>
        <end position="61"/>
    </location>
</feature>
<name>A0AAD4DFY0_9FUNG</name>
<keyword evidence="4" id="KW-1185">Reference proteome</keyword>
<feature type="region of interest" description="Disordered" evidence="2">
    <location>
        <begin position="45"/>
        <end position="161"/>
    </location>
</feature>
<feature type="compositionally biased region" description="Basic residues" evidence="2">
    <location>
        <begin position="562"/>
        <end position="572"/>
    </location>
</feature>
<protein>
    <submittedName>
        <fullName evidence="3">Uncharacterized protein</fullName>
    </submittedName>
</protein>
<feature type="compositionally biased region" description="Gly residues" evidence="2">
    <location>
        <begin position="582"/>
        <end position="591"/>
    </location>
</feature>
<feature type="region of interest" description="Disordered" evidence="2">
    <location>
        <begin position="1002"/>
        <end position="1035"/>
    </location>
</feature>
<dbReference type="Proteomes" id="UP001194580">
    <property type="component" value="Unassembled WGS sequence"/>
</dbReference>
<feature type="region of interest" description="Disordered" evidence="2">
    <location>
        <begin position="455"/>
        <end position="475"/>
    </location>
</feature>
<feature type="region of interest" description="Disordered" evidence="2">
    <location>
        <begin position="404"/>
        <end position="437"/>
    </location>
</feature>
<feature type="compositionally biased region" description="Polar residues" evidence="2">
    <location>
        <begin position="462"/>
        <end position="475"/>
    </location>
</feature>
<accession>A0AAD4DFY0</accession>
<comment type="caution">
    <text evidence="3">The sequence shown here is derived from an EMBL/GenBank/DDBJ whole genome shotgun (WGS) entry which is preliminary data.</text>
</comment>
<feature type="compositionally biased region" description="Low complexity" evidence="2">
    <location>
        <begin position="926"/>
        <end position="944"/>
    </location>
</feature>
<feature type="compositionally biased region" description="Low complexity" evidence="2">
    <location>
        <begin position="145"/>
        <end position="161"/>
    </location>
</feature>
<gene>
    <name evidence="3" type="ORF">BGZ95_007043</name>
</gene>
<feature type="coiled-coil region" evidence="1">
    <location>
        <begin position="855"/>
        <end position="896"/>
    </location>
</feature>
<evidence type="ECO:0000313" key="4">
    <source>
        <dbReference type="Proteomes" id="UP001194580"/>
    </source>
</evidence>
<keyword evidence="1" id="KW-0175">Coiled coil</keyword>
<feature type="region of interest" description="Disordered" evidence="2">
    <location>
        <begin position="926"/>
        <end position="950"/>
    </location>
</feature>
<evidence type="ECO:0000256" key="1">
    <source>
        <dbReference type="SAM" id="Coils"/>
    </source>
</evidence>
<feature type="region of interest" description="Disordered" evidence="2">
    <location>
        <begin position="536"/>
        <end position="598"/>
    </location>
</feature>
<sequence length="1035" mass="112514">MHIRIQQQSSNSHPLPDSTFANWLDLNTNNNSSVHLGHYLSKTDLEESRHSSSSHAAKDRSTTQLGLAPSGPTAMESDLLTDLPPGPGQQGPKAIIEPSLEHNPQQLQLQQQQTSEQSSRSGRATSSAGIGAGAGPGAGPGPGSGPEQAGPSSPSSAPWPATLTTRFQDHLKLFFSMHHKLFDLVAFYVVMFALNGQITSLPTRLEWIGFCVQSIVALRRAFQTSIKHGLGLTSFLGMLDLLVGQLFLHQDRLGFLPTVANILVYFYVINLTRGLVFGDSVSCLLWFLFGLVDIYRRDLSSASILDLTPYKVIPVHTVGFGLYVLMSELVDVMLHSAEPDQIQGRYLNYVGAQKEGPVSFRSTSRRATNQSTDNSNLRFELCITEITPFTVSFCLNALSETPVTEQSSAQDSSSKSSIPTAPTTTISDEGSIGGPRIANDTIDLSTIKVGSIANSFSNSSSTPRQQPNPAITPTPRIISTSDIVIHVNYIPWRQVQYHFPDEQSFTLFGLTPATDYEIEMKVHRFSSFIARVGTRAAPRTPIPPTTGFEKPAKPIDPAPKNPKNRKSKRNQKAQRENNSSGAGVGGDGGSGKSKTVSTSVSSALPTLATAASDALASLSQTRPSDTSSSSPSSTSLLSEKSATGPLVEQKSANQLLLEQLQASIQTSVDTAAITRATIKKLKRDQSKSEALLRQELEGIGRGQAKAALQDQKRRQKLSFLQESIKQANAHTVTLQEELVEVRESTTGTQRDLEDMVDVIRTLELDVQAAQSTLKTEIAPLKVESQQLQAEIKRLEGYRLDWVTQTSQLQDSEIAPLQLRLQRLEQQQIVWKVAAKANKDKDHEATLKVAALEEVVQKKNLKIQEFNTTLQELKDSNVQLKEAVEKEMETWESLEREVDLSHDLGDDEDDHPPLTFSQDQLLSSTSSSFLASHPSSSTRPTSTHAPLHHHLGGQHHLDMTMDPIYGDSFWFSSANGITAATTTATLGSSSSTLAAADLWQTSSSSSAINKPLPLPSSPLPRLQCDDSHASASRSGI</sequence>